<gene>
    <name evidence="2" type="ORF">E5288_WYG004878</name>
</gene>
<dbReference type="Proteomes" id="UP000322234">
    <property type="component" value="Unassembled WGS sequence"/>
</dbReference>
<name>A0A6B0R079_9CETA</name>
<protein>
    <submittedName>
        <fullName evidence="2">Uncharacterized protein</fullName>
    </submittedName>
</protein>
<feature type="compositionally biased region" description="Basic and acidic residues" evidence="1">
    <location>
        <begin position="38"/>
        <end position="48"/>
    </location>
</feature>
<comment type="caution">
    <text evidence="2">The sequence shown here is derived from an EMBL/GenBank/DDBJ whole genome shotgun (WGS) entry which is preliminary data.</text>
</comment>
<feature type="region of interest" description="Disordered" evidence="1">
    <location>
        <begin position="26"/>
        <end position="55"/>
    </location>
</feature>
<sequence length="149" mass="16824">MVLLLGRKIIKEVTTTEDRVTITVAENQPEGPRPHIRFYTDKESEPKDLPSPPQNRVQNAVLKLAPREFRNIHHIVIRGGSLGYTSAVANDTDNCVERELNKSPGSCKLYLHPKKPRLSVIKTTRGPGPLHIWLLNEAVLRLLELLHDS</sequence>
<proteinExistence type="predicted"/>
<dbReference type="AlphaFoldDB" id="A0A6B0R079"/>
<organism evidence="2 3">
    <name type="scientific">Bos mutus</name>
    <name type="common">wild yak</name>
    <dbReference type="NCBI Taxonomy" id="72004"/>
    <lineage>
        <taxon>Eukaryota</taxon>
        <taxon>Metazoa</taxon>
        <taxon>Chordata</taxon>
        <taxon>Craniata</taxon>
        <taxon>Vertebrata</taxon>
        <taxon>Euteleostomi</taxon>
        <taxon>Mammalia</taxon>
        <taxon>Eutheria</taxon>
        <taxon>Laurasiatheria</taxon>
        <taxon>Artiodactyla</taxon>
        <taxon>Ruminantia</taxon>
        <taxon>Pecora</taxon>
        <taxon>Bovidae</taxon>
        <taxon>Bovinae</taxon>
        <taxon>Bos</taxon>
    </lineage>
</organism>
<keyword evidence="3" id="KW-1185">Reference proteome</keyword>
<evidence type="ECO:0000256" key="1">
    <source>
        <dbReference type="SAM" id="MobiDB-lite"/>
    </source>
</evidence>
<evidence type="ECO:0000313" key="2">
    <source>
        <dbReference type="EMBL" id="MXQ81946.1"/>
    </source>
</evidence>
<reference evidence="2" key="1">
    <citation type="submission" date="2019-10" db="EMBL/GenBank/DDBJ databases">
        <title>The sequence and de novo assembly of the wild yak genome.</title>
        <authorList>
            <person name="Liu Y."/>
        </authorList>
    </citation>
    <scope>NUCLEOTIDE SEQUENCE [LARGE SCALE GENOMIC DNA]</scope>
    <source>
        <strain evidence="2">WY2019</strain>
    </source>
</reference>
<dbReference type="EMBL" id="VBQZ03000009">
    <property type="protein sequence ID" value="MXQ81946.1"/>
    <property type="molecule type" value="Genomic_DNA"/>
</dbReference>
<accession>A0A6B0R079</accession>
<evidence type="ECO:0000313" key="3">
    <source>
        <dbReference type="Proteomes" id="UP000322234"/>
    </source>
</evidence>